<evidence type="ECO:0000256" key="1">
    <source>
        <dbReference type="SAM" id="SignalP"/>
    </source>
</evidence>
<sequence>MYFPTTLLFTALAAIGAYACTQCPHEGTFTGTVGEYTTPSPNYCGVTVGPHDIVASLSTFWLDPPDESPCGETITVTLPKSGHAVSAIIANFDASLATDNIQLNDLGLDSLSVDNVVADGEGTVVWTFNN</sequence>
<keyword evidence="3" id="KW-1185">Reference proteome</keyword>
<dbReference type="Proteomes" id="UP000027195">
    <property type="component" value="Unassembled WGS sequence"/>
</dbReference>
<dbReference type="InParanoid" id="A0A067MPK7"/>
<dbReference type="AlphaFoldDB" id="A0A067MPK7"/>
<feature type="chain" id="PRO_5001641447" description="Barwin domain-containing protein" evidence="1">
    <location>
        <begin position="20"/>
        <end position="130"/>
    </location>
</feature>
<dbReference type="EMBL" id="KL198026">
    <property type="protein sequence ID" value="KDQ16645.1"/>
    <property type="molecule type" value="Genomic_DNA"/>
</dbReference>
<name>A0A067MPK7_BOTB1</name>
<keyword evidence="1" id="KW-0732">Signal</keyword>
<proteinExistence type="predicted"/>
<evidence type="ECO:0000313" key="2">
    <source>
        <dbReference type="EMBL" id="KDQ16645.1"/>
    </source>
</evidence>
<evidence type="ECO:0008006" key="4">
    <source>
        <dbReference type="Google" id="ProtNLM"/>
    </source>
</evidence>
<organism evidence="2 3">
    <name type="scientific">Botryobasidium botryosum (strain FD-172 SS1)</name>
    <dbReference type="NCBI Taxonomy" id="930990"/>
    <lineage>
        <taxon>Eukaryota</taxon>
        <taxon>Fungi</taxon>
        <taxon>Dikarya</taxon>
        <taxon>Basidiomycota</taxon>
        <taxon>Agaricomycotina</taxon>
        <taxon>Agaricomycetes</taxon>
        <taxon>Cantharellales</taxon>
        <taxon>Botryobasidiaceae</taxon>
        <taxon>Botryobasidium</taxon>
    </lineage>
</organism>
<feature type="signal peptide" evidence="1">
    <location>
        <begin position="1"/>
        <end position="19"/>
    </location>
</feature>
<accession>A0A067MPK7</accession>
<dbReference type="HOGENOM" id="CLU_1970168_0_0_1"/>
<gene>
    <name evidence="2" type="ORF">BOTBODRAFT_186313</name>
</gene>
<protein>
    <recommendedName>
        <fullName evidence="4">Barwin domain-containing protein</fullName>
    </recommendedName>
</protein>
<evidence type="ECO:0000313" key="3">
    <source>
        <dbReference type="Proteomes" id="UP000027195"/>
    </source>
</evidence>
<reference evidence="3" key="1">
    <citation type="journal article" date="2014" name="Proc. Natl. Acad. Sci. U.S.A.">
        <title>Extensive sampling of basidiomycete genomes demonstrates inadequacy of the white-rot/brown-rot paradigm for wood decay fungi.</title>
        <authorList>
            <person name="Riley R."/>
            <person name="Salamov A.A."/>
            <person name="Brown D.W."/>
            <person name="Nagy L.G."/>
            <person name="Floudas D."/>
            <person name="Held B.W."/>
            <person name="Levasseur A."/>
            <person name="Lombard V."/>
            <person name="Morin E."/>
            <person name="Otillar R."/>
            <person name="Lindquist E.A."/>
            <person name="Sun H."/>
            <person name="LaButti K.M."/>
            <person name="Schmutz J."/>
            <person name="Jabbour D."/>
            <person name="Luo H."/>
            <person name="Baker S.E."/>
            <person name="Pisabarro A.G."/>
            <person name="Walton J.D."/>
            <person name="Blanchette R.A."/>
            <person name="Henrissat B."/>
            <person name="Martin F."/>
            <person name="Cullen D."/>
            <person name="Hibbett D.S."/>
            <person name="Grigoriev I.V."/>
        </authorList>
    </citation>
    <scope>NUCLEOTIDE SEQUENCE [LARGE SCALE GENOMIC DNA]</scope>
    <source>
        <strain evidence="3">FD-172 SS1</strain>
    </source>
</reference>